<feature type="transmembrane region" description="Helical" evidence="1">
    <location>
        <begin position="70"/>
        <end position="90"/>
    </location>
</feature>
<accession>A0A327WRP7</accession>
<keyword evidence="1" id="KW-0812">Transmembrane</keyword>
<evidence type="ECO:0000313" key="3">
    <source>
        <dbReference type="Proteomes" id="UP000249203"/>
    </source>
</evidence>
<protein>
    <recommendedName>
        <fullName evidence="4">DUF3784 domain-containing protein</fullName>
    </recommendedName>
</protein>
<keyword evidence="1" id="KW-0472">Membrane</keyword>
<gene>
    <name evidence="2" type="ORF">B0I24_11555</name>
</gene>
<sequence>MTLMFGVLPCLGFGYLIAYKQARTLITRWDDDKFHDPVAAATIVGKSIMAMGVLIFVFVLVLITGILPEWFAVGLLILLSCLPLIALWHVRKVYGV</sequence>
<evidence type="ECO:0000256" key="1">
    <source>
        <dbReference type="SAM" id="Phobius"/>
    </source>
</evidence>
<reference evidence="2 3" key="1">
    <citation type="submission" date="2018-06" db="EMBL/GenBank/DDBJ databases">
        <title>Genomic Encyclopedia of Type Strains, Phase III (KMG-III): the genomes of soil and plant-associated and newly described type strains.</title>
        <authorList>
            <person name="Whitman W."/>
        </authorList>
    </citation>
    <scope>NUCLEOTIDE SEQUENCE [LARGE SCALE GENOMIC DNA]</scope>
    <source>
        <strain evidence="2 3">CGMCC 1.15366</strain>
    </source>
</reference>
<keyword evidence="1" id="KW-1133">Transmembrane helix</keyword>
<dbReference type="AlphaFoldDB" id="A0A327WRP7"/>
<evidence type="ECO:0000313" key="2">
    <source>
        <dbReference type="EMBL" id="RAJ93952.1"/>
    </source>
</evidence>
<proteinExistence type="predicted"/>
<dbReference type="Proteomes" id="UP000249203">
    <property type="component" value="Unassembled WGS sequence"/>
</dbReference>
<comment type="caution">
    <text evidence="2">The sequence shown here is derived from an EMBL/GenBank/DDBJ whole genome shotgun (WGS) entry which is preliminary data.</text>
</comment>
<name>A0A327WRP7_9GAMM</name>
<dbReference type="EMBL" id="QLMD01000015">
    <property type="protein sequence ID" value="RAJ93952.1"/>
    <property type="molecule type" value="Genomic_DNA"/>
</dbReference>
<feature type="transmembrane region" description="Helical" evidence="1">
    <location>
        <begin position="38"/>
        <end position="63"/>
    </location>
</feature>
<organism evidence="2 3">
    <name type="scientific">Aliidiomarina maris</name>
    <dbReference type="NCBI Taxonomy" id="531312"/>
    <lineage>
        <taxon>Bacteria</taxon>
        <taxon>Pseudomonadati</taxon>
        <taxon>Pseudomonadota</taxon>
        <taxon>Gammaproteobacteria</taxon>
        <taxon>Alteromonadales</taxon>
        <taxon>Idiomarinaceae</taxon>
        <taxon>Aliidiomarina</taxon>
    </lineage>
</organism>
<evidence type="ECO:0008006" key="4">
    <source>
        <dbReference type="Google" id="ProtNLM"/>
    </source>
</evidence>